<dbReference type="RefSeq" id="XP_003746925.1">
    <property type="nucleotide sequence ID" value="XM_003746877.2"/>
</dbReference>
<dbReference type="Pfam" id="PF00086">
    <property type="entry name" value="Thyroglobulin_1"/>
    <property type="match status" value="2"/>
</dbReference>
<feature type="chain" id="PRO_5042484228" evidence="6">
    <location>
        <begin position="19"/>
        <end position="145"/>
    </location>
</feature>
<feature type="disulfide bond" evidence="5">
    <location>
        <begin position="64"/>
        <end position="84"/>
    </location>
</feature>
<dbReference type="PROSITE" id="PS51162">
    <property type="entry name" value="THYROGLOBULIN_1_2"/>
    <property type="match status" value="2"/>
</dbReference>
<dbReference type="GO" id="GO:0005604">
    <property type="term" value="C:basement membrane"/>
    <property type="evidence" value="ECO:0007669"/>
    <property type="project" value="TreeGrafter"/>
</dbReference>
<name>A0AAJ6QX43_9ACAR</name>
<dbReference type="GO" id="GO:0005615">
    <property type="term" value="C:extracellular space"/>
    <property type="evidence" value="ECO:0007669"/>
    <property type="project" value="TreeGrafter"/>
</dbReference>
<evidence type="ECO:0000256" key="1">
    <source>
        <dbReference type="ARBA" id="ARBA00004613"/>
    </source>
</evidence>
<evidence type="ECO:0000313" key="8">
    <source>
        <dbReference type="Proteomes" id="UP000694867"/>
    </source>
</evidence>
<dbReference type="Gene3D" id="4.10.800.10">
    <property type="entry name" value="Thyroglobulin type-1"/>
    <property type="match status" value="2"/>
</dbReference>
<dbReference type="PANTHER" id="PTHR12352:SF3">
    <property type="entry name" value="NIDOGEN-2"/>
    <property type="match status" value="1"/>
</dbReference>
<protein>
    <submittedName>
        <fullName evidence="9">Saxiphilin isoform X1</fullName>
    </submittedName>
</protein>
<dbReference type="PANTHER" id="PTHR12352">
    <property type="entry name" value="SECRETED MODULAR CALCIUM-BINDING PROTEIN"/>
    <property type="match status" value="1"/>
</dbReference>
<accession>A0AAJ6QX43</accession>
<dbReference type="PROSITE" id="PS51257">
    <property type="entry name" value="PROKAR_LIPOPROTEIN"/>
    <property type="match status" value="1"/>
</dbReference>
<reference evidence="9" key="1">
    <citation type="submission" date="2025-08" db="UniProtKB">
        <authorList>
            <consortium name="RefSeq"/>
        </authorList>
    </citation>
    <scope>IDENTIFICATION</scope>
</reference>
<dbReference type="CDD" id="cd00191">
    <property type="entry name" value="TY"/>
    <property type="match status" value="1"/>
</dbReference>
<keyword evidence="8" id="KW-1185">Reference proteome</keyword>
<dbReference type="AlphaFoldDB" id="A0AAJ6QX43"/>
<proteinExistence type="predicted"/>
<dbReference type="InterPro" id="IPR036857">
    <property type="entry name" value="Thyroglobulin_1_sf"/>
</dbReference>
<keyword evidence="2" id="KW-0964">Secreted</keyword>
<dbReference type="Proteomes" id="UP000694867">
    <property type="component" value="Unplaced"/>
</dbReference>
<evidence type="ECO:0000256" key="2">
    <source>
        <dbReference type="ARBA" id="ARBA00022525"/>
    </source>
</evidence>
<dbReference type="InterPro" id="IPR000716">
    <property type="entry name" value="Thyroglobulin_1"/>
</dbReference>
<dbReference type="KEGG" id="goe:100902034"/>
<feature type="signal peptide" evidence="6">
    <location>
        <begin position="1"/>
        <end position="18"/>
    </location>
</feature>
<evidence type="ECO:0000256" key="4">
    <source>
        <dbReference type="ARBA" id="ARBA00023157"/>
    </source>
</evidence>
<dbReference type="SUPFAM" id="SSF57610">
    <property type="entry name" value="Thyroglobulin type-1 domain"/>
    <property type="match status" value="2"/>
</dbReference>
<dbReference type="GeneID" id="100902034"/>
<dbReference type="GO" id="GO:0007160">
    <property type="term" value="P:cell-matrix adhesion"/>
    <property type="evidence" value="ECO:0007669"/>
    <property type="project" value="TreeGrafter"/>
</dbReference>
<dbReference type="SMART" id="SM00211">
    <property type="entry name" value="TY"/>
    <property type="match status" value="2"/>
</dbReference>
<keyword evidence="6" id="KW-0732">Signal</keyword>
<evidence type="ECO:0000256" key="3">
    <source>
        <dbReference type="ARBA" id="ARBA00022737"/>
    </source>
</evidence>
<comment type="subcellular location">
    <subcellularLocation>
        <location evidence="1">Secreted</location>
    </subcellularLocation>
</comment>
<feature type="domain" description="Thyroglobulin type-1" evidence="7">
    <location>
        <begin position="87"/>
        <end position="145"/>
    </location>
</feature>
<keyword evidence="3" id="KW-0677">Repeat</keyword>
<evidence type="ECO:0000313" key="9">
    <source>
        <dbReference type="RefSeq" id="XP_003746925.1"/>
    </source>
</evidence>
<comment type="caution">
    <text evidence="5">Lacks conserved residue(s) required for the propagation of feature annotation.</text>
</comment>
<sequence length="145" mass="15740">MKSYAVIAFAAVVASALAGSCIEEREEAQKRVDAGMLGVFVPECEDSGEWKALQCHASTGMCRCVHPTGENLKNSSRVLETCVCIVHRDRQMKKGLLGAAIPACEESGYYKKVQCHEARCSCADPTSGELRGESRHISELSQLEC</sequence>
<dbReference type="InterPro" id="IPR051950">
    <property type="entry name" value="Dev_reg/Prot_inhib"/>
</dbReference>
<evidence type="ECO:0000256" key="6">
    <source>
        <dbReference type="SAM" id="SignalP"/>
    </source>
</evidence>
<keyword evidence="4 5" id="KW-1015">Disulfide bond</keyword>
<gene>
    <name evidence="9" type="primary">LOC100902034</name>
</gene>
<feature type="disulfide bond" evidence="5">
    <location>
        <begin position="55"/>
        <end position="62"/>
    </location>
</feature>
<feature type="domain" description="Thyroglobulin type-1" evidence="7">
    <location>
        <begin position="18"/>
        <end position="84"/>
    </location>
</feature>
<evidence type="ECO:0000259" key="7">
    <source>
        <dbReference type="PROSITE" id="PS51162"/>
    </source>
</evidence>
<organism evidence="8 9">
    <name type="scientific">Galendromus occidentalis</name>
    <name type="common">western predatory mite</name>
    <dbReference type="NCBI Taxonomy" id="34638"/>
    <lineage>
        <taxon>Eukaryota</taxon>
        <taxon>Metazoa</taxon>
        <taxon>Ecdysozoa</taxon>
        <taxon>Arthropoda</taxon>
        <taxon>Chelicerata</taxon>
        <taxon>Arachnida</taxon>
        <taxon>Acari</taxon>
        <taxon>Parasitiformes</taxon>
        <taxon>Mesostigmata</taxon>
        <taxon>Gamasina</taxon>
        <taxon>Phytoseioidea</taxon>
        <taxon>Phytoseiidae</taxon>
        <taxon>Typhlodrominae</taxon>
        <taxon>Galendromus</taxon>
    </lineage>
</organism>
<evidence type="ECO:0000256" key="5">
    <source>
        <dbReference type="PROSITE-ProRule" id="PRU00500"/>
    </source>
</evidence>